<dbReference type="Proteomes" id="UP000316584">
    <property type="component" value="Chromosome"/>
</dbReference>
<gene>
    <name evidence="1" type="ORF">FPZ22_12360</name>
</gene>
<protein>
    <submittedName>
        <fullName evidence="1">Benenodin family lasso peptide</fullName>
    </submittedName>
</protein>
<dbReference type="KEGG" id="lug:FPZ22_12360"/>
<dbReference type="InterPro" id="IPR049805">
    <property type="entry name" value="Lasso_benenodin"/>
</dbReference>
<evidence type="ECO:0000313" key="2">
    <source>
        <dbReference type="Proteomes" id="UP000316584"/>
    </source>
</evidence>
<sequence>MRHGIAMTPEKEKDMEKNTDRVHIDDRGGDVIVLGAVSVETKGGGGATNEPYGRLIVPGIVEE</sequence>
<proteinExistence type="predicted"/>
<dbReference type="EMBL" id="CP042218">
    <property type="protein sequence ID" value="QDW67574.1"/>
    <property type="molecule type" value="Genomic_DNA"/>
</dbReference>
<dbReference type="AlphaFoldDB" id="A0A518N6M5"/>
<keyword evidence="2" id="KW-1185">Reference proteome</keyword>
<name>A0A518N6M5_9GAMM</name>
<reference evidence="1 2" key="1">
    <citation type="submission" date="2019-07" db="EMBL/GenBank/DDBJ databases">
        <title>Full genome sequence of Luteimonas sp. Gr-4.</title>
        <authorList>
            <person name="Im W.-T."/>
        </authorList>
    </citation>
    <scope>NUCLEOTIDE SEQUENCE [LARGE SCALE GENOMIC DNA]</scope>
    <source>
        <strain evidence="1 2">Gr-4</strain>
    </source>
</reference>
<dbReference type="NCBIfam" id="NF033522">
    <property type="entry name" value="lasso_benenodin"/>
    <property type="match status" value="1"/>
</dbReference>
<organism evidence="1 2">
    <name type="scientific">Luteimonas granuli</name>
    <dbReference type="NCBI Taxonomy" id="1176533"/>
    <lineage>
        <taxon>Bacteria</taxon>
        <taxon>Pseudomonadati</taxon>
        <taxon>Pseudomonadota</taxon>
        <taxon>Gammaproteobacteria</taxon>
        <taxon>Lysobacterales</taxon>
        <taxon>Lysobacteraceae</taxon>
        <taxon>Luteimonas</taxon>
    </lineage>
</organism>
<dbReference type="Pfam" id="PF24178">
    <property type="entry name" value="Subterisin"/>
    <property type="match status" value="1"/>
</dbReference>
<evidence type="ECO:0000313" key="1">
    <source>
        <dbReference type="EMBL" id="QDW67574.1"/>
    </source>
</evidence>
<accession>A0A518N6M5</accession>